<dbReference type="PANTHER" id="PTHR18895">
    <property type="entry name" value="HEMK METHYLTRANSFERASE"/>
    <property type="match status" value="1"/>
</dbReference>
<dbReference type="EC" id="2.1.1.297" evidence="1"/>
<dbReference type="EMBL" id="BAAFSF010000001">
    <property type="protein sequence ID" value="GAB1251312.1"/>
    <property type="molecule type" value="Genomic_DNA"/>
</dbReference>
<dbReference type="PANTHER" id="PTHR18895:SF74">
    <property type="entry name" value="MTRF1L RELEASE FACTOR GLUTAMINE METHYLTRANSFERASE"/>
    <property type="match status" value="1"/>
</dbReference>
<evidence type="ECO:0000256" key="1">
    <source>
        <dbReference type="ARBA" id="ARBA00012771"/>
    </source>
</evidence>
<evidence type="ECO:0000259" key="6">
    <source>
        <dbReference type="Pfam" id="PF05175"/>
    </source>
</evidence>
<dbReference type="Proteomes" id="UP001628220">
    <property type="component" value="Unassembled WGS sequence"/>
</dbReference>
<dbReference type="Pfam" id="PF05175">
    <property type="entry name" value="MTS"/>
    <property type="match status" value="1"/>
</dbReference>
<dbReference type="InterPro" id="IPR002052">
    <property type="entry name" value="DNA_methylase_N6_adenine_CS"/>
</dbReference>
<dbReference type="InterPro" id="IPR050320">
    <property type="entry name" value="N5-glutamine_MTase"/>
</dbReference>
<proteinExistence type="predicted"/>
<keyword evidence="3" id="KW-0808">Transferase</keyword>
<evidence type="ECO:0000259" key="7">
    <source>
        <dbReference type="Pfam" id="PF17827"/>
    </source>
</evidence>
<feature type="domain" description="Methyltransferase small" evidence="6">
    <location>
        <begin position="119"/>
        <end position="216"/>
    </location>
</feature>
<accession>A0ABQ0E0S6</accession>
<evidence type="ECO:0000313" key="9">
    <source>
        <dbReference type="Proteomes" id="UP001628220"/>
    </source>
</evidence>
<protein>
    <recommendedName>
        <fullName evidence="1">peptide chain release factor N(5)-glutamine methyltransferase</fullName>
        <ecNumber evidence="1">2.1.1.297</ecNumber>
    </recommendedName>
</protein>
<dbReference type="GO" id="GO:0032259">
    <property type="term" value="P:methylation"/>
    <property type="evidence" value="ECO:0007669"/>
    <property type="project" value="UniProtKB-KW"/>
</dbReference>
<comment type="catalytic activity">
    <reaction evidence="5">
        <text>L-glutaminyl-[peptide chain release factor] + S-adenosyl-L-methionine = N(5)-methyl-L-glutaminyl-[peptide chain release factor] + S-adenosyl-L-homocysteine + H(+)</text>
        <dbReference type="Rhea" id="RHEA:42896"/>
        <dbReference type="Rhea" id="RHEA-COMP:10271"/>
        <dbReference type="Rhea" id="RHEA-COMP:10272"/>
        <dbReference type="ChEBI" id="CHEBI:15378"/>
        <dbReference type="ChEBI" id="CHEBI:30011"/>
        <dbReference type="ChEBI" id="CHEBI:57856"/>
        <dbReference type="ChEBI" id="CHEBI:59789"/>
        <dbReference type="ChEBI" id="CHEBI:61891"/>
        <dbReference type="EC" id="2.1.1.297"/>
    </reaction>
</comment>
<evidence type="ECO:0000256" key="4">
    <source>
        <dbReference type="ARBA" id="ARBA00022691"/>
    </source>
</evidence>
<keyword evidence="2 8" id="KW-0489">Methyltransferase</keyword>
<dbReference type="InterPro" id="IPR040758">
    <property type="entry name" value="PrmC_N"/>
</dbReference>
<evidence type="ECO:0000313" key="8">
    <source>
        <dbReference type="EMBL" id="GAB1251312.1"/>
    </source>
</evidence>
<dbReference type="CDD" id="cd02440">
    <property type="entry name" value="AdoMet_MTases"/>
    <property type="match status" value="1"/>
</dbReference>
<dbReference type="SUPFAM" id="SSF53335">
    <property type="entry name" value="S-adenosyl-L-methionine-dependent methyltransferases"/>
    <property type="match status" value="1"/>
</dbReference>
<dbReference type="Pfam" id="PF17827">
    <property type="entry name" value="PrmC_N"/>
    <property type="match status" value="1"/>
</dbReference>
<dbReference type="InterPro" id="IPR007848">
    <property type="entry name" value="Small_mtfrase_dom"/>
</dbReference>
<keyword evidence="4" id="KW-0949">S-adenosyl-L-methionine</keyword>
<reference evidence="8 9" key="1">
    <citation type="journal article" date="2025" name="Int. J. Syst. Evol. Microbiol.">
        <title>Desulfovibrio falkowii sp. nov., Porphyromonas miyakawae sp. nov., Mediterraneibacter flintii sp. nov. and Owariibacterium komagatae gen. nov., sp. nov., isolated from human faeces.</title>
        <authorList>
            <person name="Hamaguchi T."/>
            <person name="Ohara M."/>
            <person name="Hisatomi A."/>
            <person name="Sekiguchi K."/>
            <person name="Takeda J.I."/>
            <person name="Ueyama J."/>
            <person name="Ito M."/>
            <person name="Nishiwaki H."/>
            <person name="Ogi T."/>
            <person name="Hirayama M."/>
            <person name="Ohkuma M."/>
            <person name="Sakamoto M."/>
            <person name="Ohno K."/>
        </authorList>
    </citation>
    <scope>NUCLEOTIDE SEQUENCE [LARGE SCALE GENOMIC DNA]</scope>
    <source>
        <strain evidence="8 9">13CB11C</strain>
    </source>
</reference>
<dbReference type="GO" id="GO:0008168">
    <property type="term" value="F:methyltransferase activity"/>
    <property type="evidence" value="ECO:0007669"/>
    <property type="project" value="UniProtKB-KW"/>
</dbReference>
<dbReference type="InterPro" id="IPR029063">
    <property type="entry name" value="SAM-dependent_MTases_sf"/>
</dbReference>
<evidence type="ECO:0000256" key="5">
    <source>
        <dbReference type="ARBA" id="ARBA00048391"/>
    </source>
</evidence>
<organism evidence="8 9">
    <name type="scientific">Porphyromonas miyakawae</name>
    <dbReference type="NCBI Taxonomy" id="3137470"/>
    <lineage>
        <taxon>Bacteria</taxon>
        <taxon>Pseudomonadati</taxon>
        <taxon>Bacteroidota</taxon>
        <taxon>Bacteroidia</taxon>
        <taxon>Bacteroidales</taxon>
        <taxon>Porphyromonadaceae</taxon>
        <taxon>Porphyromonas</taxon>
    </lineage>
</organism>
<sequence length="300" mass="33440">MMEQTGIAGTLCKEVEQHLLGVYPPREAAAISVALMCSICHMSRSEWYIQRAEYVLSSDQVIRLKEAEARLKAGEPLQYVLGEASFGPFNLSVGRGVLIPRPETEELCNCIVEKHVLESSLRILDLGTGSAAIPLYLAYYLKDSSLYGVEKSSAALVYAHTNVTRYEHAIKGSVKLIEGDMTQPDSFIQQIEPLDILVSNPPYVAEAERKSLAQHVLSYEPQEALFAFPHQDDLYYFRAIAALLPLLPKRLPFSLYLEINSLLAEETLSLLRATQLFSDLQLVKDLSGKQRFVMGIISNS</sequence>
<dbReference type="Gene3D" id="1.10.8.10">
    <property type="entry name" value="DNA helicase RuvA subunit, C-terminal domain"/>
    <property type="match status" value="1"/>
</dbReference>
<name>A0ABQ0E0S6_9PORP</name>
<evidence type="ECO:0000256" key="2">
    <source>
        <dbReference type="ARBA" id="ARBA00022603"/>
    </source>
</evidence>
<gene>
    <name evidence="8" type="primary">prmC</name>
    <name evidence="8" type="ORF">Tsumi_04160</name>
</gene>
<dbReference type="RefSeq" id="WP_411915125.1">
    <property type="nucleotide sequence ID" value="NZ_BAAFSF010000001.1"/>
</dbReference>
<comment type="caution">
    <text evidence="8">The sequence shown here is derived from an EMBL/GenBank/DDBJ whole genome shotgun (WGS) entry which is preliminary data.</text>
</comment>
<dbReference type="NCBIfam" id="TIGR00536">
    <property type="entry name" value="hemK_fam"/>
    <property type="match status" value="1"/>
</dbReference>
<dbReference type="PROSITE" id="PS00092">
    <property type="entry name" value="N6_MTASE"/>
    <property type="match status" value="1"/>
</dbReference>
<dbReference type="Gene3D" id="3.40.50.150">
    <property type="entry name" value="Vaccinia Virus protein VP39"/>
    <property type="match status" value="1"/>
</dbReference>
<evidence type="ECO:0000256" key="3">
    <source>
        <dbReference type="ARBA" id="ARBA00022679"/>
    </source>
</evidence>
<feature type="domain" description="Release factor glutamine methyltransferase N-terminal" evidence="7">
    <location>
        <begin position="32"/>
        <end position="82"/>
    </location>
</feature>
<keyword evidence="9" id="KW-1185">Reference proteome</keyword>
<dbReference type="InterPro" id="IPR004556">
    <property type="entry name" value="HemK-like"/>
</dbReference>